<dbReference type="PANTHER" id="PTHR22950:SF678">
    <property type="entry name" value="VACUOLAR AMINO ACID TRANSPORTER 5-RELATED"/>
    <property type="match status" value="1"/>
</dbReference>
<evidence type="ECO:0000313" key="11">
    <source>
        <dbReference type="EMBL" id="KAL3756288.1"/>
    </source>
</evidence>
<name>A0ABD3LX10_9STRA</name>
<dbReference type="PANTHER" id="PTHR22950">
    <property type="entry name" value="AMINO ACID TRANSPORTER"/>
    <property type="match status" value="1"/>
</dbReference>
<feature type="transmembrane region" description="Helical" evidence="9">
    <location>
        <begin position="443"/>
        <end position="464"/>
    </location>
</feature>
<organism evidence="11 12">
    <name type="scientific">Discostella pseudostelligera</name>
    <dbReference type="NCBI Taxonomy" id="259834"/>
    <lineage>
        <taxon>Eukaryota</taxon>
        <taxon>Sar</taxon>
        <taxon>Stramenopiles</taxon>
        <taxon>Ochrophyta</taxon>
        <taxon>Bacillariophyta</taxon>
        <taxon>Coscinodiscophyceae</taxon>
        <taxon>Thalassiosirophycidae</taxon>
        <taxon>Stephanodiscales</taxon>
        <taxon>Stephanodiscaceae</taxon>
        <taxon>Discostella</taxon>
    </lineage>
</organism>
<feature type="transmembrane region" description="Helical" evidence="9">
    <location>
        <begin position="290"/>
        <end position="309"/>
    </location>
</feature>
<feature type="transmembrane region" description="Helical" evidence="9">
    <location>
        <begin position="410"/>
        <end position="431"/>
    </location>
</feature>
<keyword evidence="8 9" id="KW-0472">Membrane</keyword>
<protein>
    <recommendedName>
        <fullName evidence="10">Amino acid transporter transmembrane domain-containing protein</fullName>
    </recommendedName>
</protein>
<evidence type="ECO:0000256" key="4">
    <source>
        <dbReference type="ARBA" id="ARBA00022554"/>
    </source>
</evidence>
<feature type="transmembrane region" description="Helical" evidence="9">
    <location>
        <begin position="385"/>
        <end position="404"/>
    </location>
</feature>
<feature type="transmembrane region" description="Helical" evidence="9">
    <location>
        <begin position="133"/>
        <end position="155"/>
    </location>
</feature>
<evidence type="ECO:0000259" key="10">
    <source>
        <dbReference type="Pfam" id="PF01490"/>
    </source>
</evidence>
<gene>
    <name evidence="11" type="ORF">ACHAWU_007239</name>
</gene>
<feature type="transmembrane region" description="Helical" evidence="9">
    <location>
        <begin position="12"/>
        <end position="34"/>
    </location>
</feature>
<evidence type="ECO:0000256" key="6">
    <source>
        <dbReference type="ARBA" id="ARBA00022970"/>
    </source>
</evidence>
<feature type="domain" description="Amino acid transporter transmembrane" evidence="10">
    <location>
        <begin position="9"/>
        <end position="465"/>
    </location>
</feature>
<reference evidence="11 12" key="1">
    <citation type="submission" date="2024-10" db="EMBL/GenBank/DDBJ databases">
        <title>Updated reference genomes for cyclostephanoid diatoms.</title>
        <authorList>
            <person name="Roberts W.R."/>
            <person name="Alverson A.J."/>
        </authorList>
    </citation>
    <scope>NUCLEOTIDE SEQUENCE [LARGE SCALE GENOMIC DNA]</scope>
    <source>
        <strain evidence="11 12">AJA232-27</strain>
    </source>
</reference>
<comment type="caution">
    <text evidence="11">The sequence shown here is derived from an EMBL/GenBank/DDBJ whole genome shotgun (WGS) entry which is preliminary data.</text>
</comment>
<dbReference type="Pfam" id="PF01490">
    <property type="entry name" value="Aa_trans"/>
    <property type="match status" value="1"/>
</dbReference>
<dbReference type="GO" id="GO:0006865">
    <property type="term" value="P:amino acid transport"/>
    <property type="evidence" value="ECO:0007669"/>
    <property type="project" value="UniProtKB-KW"/>
</dbReference>
<keyword evidence="6" id="KW-0029">Amino-acid transport</keyword>
<dbReference type="GO" id="GO:0005774">
    <property type="term" value="C:vacuolar membrane"/>
    <property type="evidence" value="ECO:0007669"/>
    <property type="project" value="UniProtKB-SubCell"/>
</dbReference>
<keyword evidence="12" id="KW-1185">Reference proteome</keyword>
<keyword evidence="5 9" id="KW-0812">Transmembrane</keyword>
<sequence length="470" mass="51589">MTSTNREGGSTIGSGVINLTNTIVGAGMLGLPGAMGSTGWLSGILIIVISAAFSAHGLVLLSKAACLTGRPSSFYSVALASVPRFTILIDAAVALKCFGVATGYLVTISSSMVKAMEYLLQSPDPADDDRYEYFNSLLLSRQIWVIGAMMAALPFSFYRTLDDLKKASALALIFVFVLVWVIIAYANGGANPCENDDDDELTCRGDVVPFTNFASTVSRLPIFVFAFTCHHNIFPIVNEMELLSQRRLNIVISCSIGFALVIYSIVALEGYQTYGSLVRGDILLNYPENMPVTVLRICIAFMLTLHYPLQLDPGRRCISSLVKVVLRWCHQKKSNRRNLSEYFCNPELERQESDESIEEEQSDGVYAPMEMSHGRNPQEECDDRIFYSITILFLALSFLLATIVDDLGVILALVGATGSTLVSYVLPGLMYIKVYPNKDASLVMAHVQLLLGIVIMPLALYFIVTEKLSH</sequence>
<evidence type="ECO:0000256" key="7">
    <source>
        <dbReference type="ARBA" id="ARBA00022989"/>
    </source>
</evidence>
<proteinExistence type="inferred from homology"/>
<dbReference type="Proteomes" id="UP001530293">
    <property type="component" value="Unassembled WGS sequence"/>
</dbReference>
<evidence type="ECO:0000256" key="3">
    <source>
        <dbReference type="ARBA" id="ARBA00022448"/>
    </source>
</evidence>
<feature type="transmembrane region" description="Helical" evidence="9">
    <location>
        <begin position="167"/>
        <end position="187"/>
    </location>
</feature>
<evidence type="ECO:0000256" key="2">
    <source>
        <dbReference type="ARBA" id="ARBA00008066"/>
    </source>
</evidence>
<feature type="transmembrane region" description="Helical" evidence="9">
    <location>
        <begin position="40"/>
        <end position="61"/>
    </location>
</feature>
<comment type="similarity">
    <text evidence="2">Belongs to the amino acid/polyamine transporter 2 family.</text>
</comment>
<dbReference type="InterPro" id="IPR013057">
    <property type="entry name" value="AA_transpt_TM"/>
</dbReference>
<keyword evidence="3" id="KW-0813">Transport</keyword>
<feature type="transmembrane region" description="Helical" evidence="9">
    <location>
        <begin position="248"/>
        <end position="270"/>
    </location>
</feature>
<comment type="subcellular location">
    <subcellularLocation>
        <location evidence="1">Vacuole membrane</location>
        <topology evidence="1">Multi-pass membrane protein</topology>
    </subcellularLocation>
</comment>
<keyword evidence="7 9" id="KW-1133">Transmembrane helix</keyword>
<accession>A0ABD3LX10</accession>
<evidence type="ECO:0000256" key="1">
    <source>
        <dbReference type="ARBA" id="ARBA00004128"/>
    </source>
</evidence>
<keyword evidence="4" id="KW-0926">Vacuole</keyword>
<evidence type="ECO:0000313" key="12">
    <source>
        <dbReference type="Proteomes" id="UP001530293"/>
    </source>
</evidence>
<feature type="transmembrane region" description="Helical" evidence="9">
    <location>
        <begin position="207"/>
        <end position="227"/>
    </location>
</feature>
<dbReference type="EMBL" id="JALLBG020000312">
    <property type="protein sequence ID" value="KAL3756288.1"/>
    <property type="molecule type" value="Genomic_DNA"/>
</dbReference>
<evidence type="ECO:0000256" key="9">
    <source>
        <dbReference type="SAM" id="Phobius"/>
    </source>
</evidence>
<dbReference type="AlphaFoldDB" id="A0ABD3LX10"/>
<evidence type="ECO:0000256" key="8">
    <source>
        <dbReference type="ARBA" id="ARBA00023136"/>
    </source>
</evidence>
<evidence type="ECO:0000256" key="5">
    <source>
        <dbReference type="ARBA" id="ARBA00022692"/>
    </source>
</evidence>